<organism evidence="3 4">
    <name type="scientific">Trapa incisa</name>
    <dbReference type="NCBI Taxonomy" id="236973"/>
    <lineage>
        <taxon>Eukaryota</taxon>
        <taxon>Viridiplantae</taxon>
        <taxon>Streptophyta</taxon>
        <taxon>Embryophyta</taxon>
        <taxon>Tracheophyta</taxon>
        <taxon>Spermatophyta</taxon>
        <taxon>Magnoliopsida</taxon>
        <taxon>eudicotyledons</taxon>
        <taxon>Gunneridae</taxon>
        <taxon>Pentapetalae</taxon>
        <taxon>rosids</taxon>
        <taxon>malvids</taxon>
        <taxon>Myrtales</taxon>
        <taxon>Lythraceae</taxon>
        <taxon>Trapa</taxon>
    </lineage>
</organism>
<keyword evidence="1" id="KW-1133">Transmembrane helix</keyword>
<reference evidence="3 4" key="1">
    <citation type="journal article" date="2023" name="Hortic Res">
        <title>Pangenome of water caltrop reveals structural variations and asymmetric subgenome divergence after allopolyploidization.</title>
        <authorList>
            <person name="Zhang X."/>
            <person name="Chen Y."/>
            <person name="Wang L."/>
            <person name="Yuan Y."/>
            <person name="Fang M."/>
            <person name="Shi L."/>
            <person name="Lu R."/>
            <person name="Comes H.P."/>
            <person name="Ma Y."/>
            <person name="Chen Y."/>
            <person name="Huang G."/>
            <person name="Zhou Y."/>
            <person name="Zheng Z."/>
            <person name="Qiu Y."/>
        </authorList>
    </citation>
    <scope>NUCLEOTIDE SEQUENCE [LARGE SCALE GENOMIC DNA]</scope>
    <source>
        <tissue evidence="3">Roots</tissue>
    </source>
</reference>
<dbReference type="Pfam" id="PF03350">
    <property type="entry name" value="UPF0114"/>
    <property type="match status" value="1"/>
</dbReference>
<feature type="signal peptide" evidence="2">
    <location>
        <begin position="1"/>
        <end position="17"/>
    </location>
</feature>
<evidence type="ECO:0000256" key="1">
    <source>
        <dbReference type="SAM" id="Phobius"/>
    </source>
</evidence>
<keyword evidence="1" id="KW-0812">Transmembrane</keyword>
<sequence>MPRIFLYLLFHIPGLLIYTNLSAHEGNKVENLNKEDPMASSRLLLRPQSHCLPSGHRPAAELGMGVASSLGKAVAFDGDLRKSTPKLLAKRRLTDVTVKAAAPAVAPDGVITTTDLWWSRVVDSALGLVADAAEGALVILRTAARWRLTKVDIQNLVERAIIDCRFFTCLAVAGTLLGSVLCFLEGSFTVLESYVQYFRSMSGIADQGQVIQLLIEALDTFLVGTAMLIFGVSLHAMFIGSRGANNKPWLPISSLFGLYSLAGNVPSWVELRSVSRAKSKIGHAVMIILQVGMLDKFKSVPIATGIDLACFAGAVLLSSACIFILSRLSTDD</sequence>
<protein>
    <submittedName>
        <fullName evidence="3">Uncharacterized protein</fullName>
    </submittedName>
</protein>
<keyword evidence="4" id="KW-1185">Reference proteome</keyword>
<feature type="chain" id="PRO_5042992571" evidence="2">
    <location>
        <begin position="18"/>
        <end position="332"/>
    </location>
</feature>
<evidence type="ECO:0000256" key="2">
    <source>
        <dbReference type="SAM" id="SignalP"/>
    </source>
</evidence>
<keyword evidence="1" id="KW-0472">Membrane</keyword>
<feature type="transmembrane region" description="Helical" evidence="1">
    <location>
        <begin position="166"/>
        <end position="191"/>
    </location>
</feature>
<name>A0AAN7JPV2_9MYRT</name>
<feature type="transmembrane region" description="Helical" evidence="1">
    <location>
        <begin position="211"/>
        <end position="237"/>
    </location>
</feature>
<gene>
    <name evidence="3" type="ORF">SAY87_004898</name>
</gene>
<evidence type="ECO:0000313" key="3">
    <source>
        <dbReference type="EMBL" id="KAK4751416.1"/>
    </source>
</evidence>
<proteinExistence type="predicted"/>
<accession>A0AAN7JPV2</accession>
<feature type="transmembrane region" description="Helical" evidence="1">
    <location>
        <begin position="302"/>
        <end position="325"/>
    </location>
</feature>
<dbReference type="PANTHER" id="PTHR31721:SF3">
    <property type="entry name" value="EXPRESSED PROTEIN"/>
    <property type="match status" value="1"/>
</dbReference>
<evidence type="ECO:0000313" key="4">
    <source>
        <dbReference type="Proteomes" id="UP001345219"/>
    </source>
</evidence>
<dbReference type="AlphaFoldDB" id="A0AAN7JPV2"/>
<dbReference type="EMBL" id="JAXIOK010000017">
    <property type="protein sequence ID" value="KAK4751416.1"/>
    <property type="molecule type" value="Genomic_DNA"/>
</dbReference>
<dbReference type="Proteomes" id="UP001345219">
    <property type="component" value="Chromosome 4"/>
</dbReference>
<keyword evidence="2" id="KW-0732">Signal</keyword>
<comment type="caution">
    <text evidence="3">The sequence shown here is derived from an EMBL/GenBank/DDBJ whole genome shotgun (WGS) entry which is preliminary data.</text>
</comment>
<dbReference type="InterPro" id="IPR005134">
    <property type="entry name" value="UPF0114"/>
</dbReference>
<dbReference type="PANTHER" id="PTHR31721">
    <property type="entry name" value="OS06G0710300 PROTEIN"/>
    <property type="match status" value="1"/>
</dbReference>